<protein>
    <submittedName>
        <fullName evidence="1">Uncharacterized protein</fullName>
    </submittedName>
</protein>
<comment type="caution">
    <text evidence="1">The sequence shown here is derived from an EMBL/GenBank/DDBJ whole genome shotgun (WGS) entry which is preliminary data.</text>
</comment>
<dbReference type="AlphaFoldDB" id="A0A3E2B5R6"/>
<accession>A0A3E2B5R6</accession>
<dbReference type="RefSeq" id="WP_117141789.1">
    <property type="nucleotide sequence ID" value="NZ_CAKXKJ010000002.1"/>
</dbReference>
<dbReference type="Pfam" id="PF20648">
    <property type="entry name" value="DUF6809"/>
    <property type="match status" value="1"/>
</dbReference>
<dbReference type="Proteomes" id="UP000260649">
    <property type="component" value="Unassembled WGS sequence"/>
</dbReference>
<keyword evidence="2" id="KW-1185">Reference proteome</keyword>
<evidence type="ECO:0000313" key="1">
    <source>
        <dbReference type="EMBL" id="RFT07359.1"/>
    </source>
</evidence>
<name>A0A3E2B5R6_9FIRM</name>
<dbReference type="EMBL" id="QQRQ01000003">
    <property type="protein sequence ID" value="RFT07359.1"/>
    <property type="molecule type" value="Genomic_DNA"/>
</dbReference>
<sequence>MKTRLKDLYNCFYTPPEFSEQKQEVEECHQALIQVLEKPERRLVLRIIDAQSLMAEERSIDSFISGFELAWQLSMELNQYENERSVSRCTSKRSSSLSMSGMEEAI</sequence>
<organism evidence="1 2">
    <name type="scientific">Evtepia gabavorous</name>
    <dbReference type="NCBI Taxonomy" id="2211183"/>
    <lineage>
        <taxon>Bacteria</taxon>
        <taxon>Bacillati</taxon>
        <taxon>Bacillota</taxon>
        <taxon>Clostridia</taxon>
        <taxon>Eubacteriales</taxon>
        <taxon>Evtepia</taxon>
    </lineage>
</organism>
<dbReference type="InterPro" id="IPR049215">
    <property type="entry name" value="DUF6809"/>
</dbReference>
<dbReference type="OrthoDB" id="1852197at2"/>
<reference evidence="1 2" key="1">
    <citation type="submission" date="2018-07" db="EMBL/GenBank/DDBJ databases">
        <title>GABA Modulating Bacteria of the Human Gut Microbiota.</title>
        <authorList>
            <person name="Strandwitz P."/>
            <person name="Kim K.H."/>
            <person name="Terekhova D."/>
            <person name="Liu J.K."/>
            <person name="Sharma A."/>
            <person name="Levering J."/>
            <person name="Mcdonald D."/>
            <person name="Dietrich D."/>
            <person name="Ramadhar T.R."/>
            <person name="Lekbua A."/>
            <person name="Mroue N."/>
            <person name="Liston C."/>
            <person name="Stewart E.J."/>
            <person name="Dubin M.J."/>
            <person name="Zengler K."/>
            <person name="Knight R."/>
            <person name="Gilbert J.A."/>
            <person name="Clardy J."/>
            <person name="Lewis K."/>
        </authorList>
    </citation>
    <scope>NUCLEOTIDE SEQUENCE [LARGE SCALE GENOMIC DNA]</scope>
    <source>
        <strain evidence="1 2">KLE1738</strain>
    </source>
</reference>
<gene>
    <name evidence="1" type="ORF">DV520_03325</name>
</gene>
<dbReference type="GeneID" id="97994773"/>
<evidence type="ECO:0000313" key="2">
    <source>
        <dbReference type="Proteomes" id="UP000260649"/>
    </source>
</evidence>
<proteinExistence type="predicted"/>